<dbReference type="GO" id="GO:0003677">
    <property type="term" value="F:DNA binding"/>
    <property type="evidence" value="ECO:0007669"/>
    <property type="project" value="UniProtKB-KW"/>
</dbReference>
<dbReference type="PROSITE" id="PS50937">
    <property type="entry name" value="HTH_MERR_2"/>
    <property type="match status" value="1"/>
</dbReference>
<dbReference type="Proteomes" id="UP000077255">
    <property type="component" value="Chromosome"/>
</dbReference>
<dbReference type="EMBL" id="CP014841">
    <property type="protein sequence ID" value="AND67665.1"/>
    <property type="molecule type" value="Genomic_DNA"/>
</dbReference>
<evidence type="ECO:0000256" key="1">
    <source>
        <dbReference type="ARBA" id="ARBA00023125"/>
    </source>
</evidence>
<dbReference type="GO" id="GO:0003700">
    <property type="term" value="F:DNA-binding transcription factor activity"/>
    <property type="evidence" value="ECO:0007669"/>
    <property type="project" value="InterPro"/>
</dbReference>
<keyword evidence="1" id="KW-0238">DNA-binding</keyword>
<name>A0A161JWY4_9GAMM</name>
<sequence length="342" mass="38203">MQLTVGELAKRSGLTVRTLHHYDAIGLLRPSSRSDAGYRLYGQADIERLHRIQALRQLGLALADIGQALSGPQPPLAEVVDRQIAQLDRDLADAARLRERLVHLRAQLSSGQSPDLADWLETLEQMTMYEKYFTPEELKALPLHTDPDVLPAWSALVTAVQSAMDRGATPDDADAQQLALQWMEMVGRGTGNNPAFLLRLRTMTEKEPGMRERSGITPALERFVEESMVSARLAIFERYLDEHEMQRMRQHYGKQMYAWPELIAELRAALADGVPAHDPAVQAMAQRWMAMFRAYAGDDPATHAKIREAYAKEPELRTGSSVDDALLAYVREAAASATARPH</sequence>
<keyword evidence="4" id="KW-1185">Reference proteome</keyword>
<dbReference type="KEGG" id="dtx:ATSB10_02110"/>
<dbReference type="CDD" id="cd04788">
    <property type="entry name" value="HTH_NolA-AlbR"/>
    <property type="match status" value="1"/>
</dbReference>
<accession>A0A161JWY4</accession>
<feature type="domain" description="HTH merR-type" evidence="2">
    <location>
        <begin position="1"/>
        <end position="71"/>
    </location>
</feature>
<dbReference type="SMART" id="SM00422">
    <property type="entry name" value="HTH_MERR"/>
    <property type="match status" value="1"/>
</dbReference>
<dbReference type="STRING" id="445710.ATSB10_02110"/>
<evidence type="ECO:0000313" key="4">
    <source>
        <dbReference type="Proteomes" id="UP000077255"/>
    </source>
</evidence>
<evidence type="ECO:0000313" key="3">
    <source>
        <dbReference type="EMBL" id="AND67665.1"/>
    </source>
</evidence>
<dbReference type="InterPro" id="IPR047057">
    <property type="entry name" value="MerR_fam"/>
</dbReference>
<dbReference type="Pfam" id="PF07739">
    <property type="entry name" value="TipAS"/>
    <property type="match status" value="2"/>
</dbReference>
<proteinExistence type="predicted"/>
<dbReference type="InterPro" id="IPR000551">
    <property type="entry name" value="MerR-type_HTH_dom"/>
</dbReference>
<dbReference type="RefSeq" id="WP_063670017.1">
    <property type="nucleotide sequence ID" value="NZ_CP014841.1"/>
</dbReference>
<organism evidence="3 4">
    <name type="scientific">Dyella thiooxydans</name>
    <dbReference type="NCBI Taxonomy" id="445710"/>
    <lineage>
        <taxon>Bacteria</taxon>
        <taxon>Pseudomonadati</taxon>
        <taxon>Pseudomonadota</taxon>
        <taxon>Gammaproteobacteria</taxon>
        <taxon>Lysobacterales</taxon>
        <taxon>Rhodanobacteraceae</taxon>
        <taxon>Dyella</taxon>
    </lineage>
</organism>
<dbReference type="PROSITE" id="PS00552">
    <property type="entry name" value="HTH_MERR_1"/>
    <property type="match status" value="1"/>
</dbReference>
<dbReference type="SUPFAM" id="SSF46955">
    <property type="entry name" value="Putative DNA-binding domain"/>
    <property type="match status" value="1"/>
</dbReference>
<dbReference type="PRINTS" id="PR00040">
    <property type="entry name" value="HTHMERR"/>
</dbReference>
<protein>
    <recommendedName>
        <fullName evidence="2">HTH merR-type domain-containing protein</fullName>
    </recommendedName>
</protein>
<dbReference type="AlphaFoldDB" id="A0A161JWY4"/>
<dbReference type="Pfam" id="PF13411">
    <property type="entry name" value="MerR_1"/>
    <property type="match status" value="1"/>
</dbReference>
<gene>
    <name evidence="3" type="ORF">ATSB10_02110</name>
</gene>
<reference evidence="3 4" key="1">
    <citation type="submission" date="2016-02" db="EMBL/GenBank/DDBJ databases">
        <title>Complete genome sequencing and analysis of ATSB10, Dyella thiooxydans isolated from rhizosphere soil of sunflower (Helianthus annuus L.).</title>
        <authorList>
            <person name="Lee Y."/>
            <person name="Hwangbo K."/>
            <person name="Chung H."/>
            <person name="Yoo J."/>
            <person name="Kim K.Y."/>
            <person name="Sa T.M."/>
            <person name="Um Y."/>
            <person name="Madhaiyan M."/>
        </authorList>
    </citation>
    <scope>NUCLEOTIDE SEQUENCE [LARGE SCALE GENOMIC DNA]</scope>
    <source>
        <strain evidence="3 4">ATSB10</strain>
    </source>
</reference>
<dbReference type="InterPro" id="IPR012925">
    <property type="entry name" value="TipAS_dom"/>
</dbReference>
<dbReference type="InterPro" id="IPR009061">
    <property type="entry name" value="DNA-bd_dom_put_sf"/>
</dbReference>
<dbReference type="PATRIC" id="fig|445710.3.peg.209"/>
<dbReference type="PANTHER" id="PTHR30204:SF90">
    <property type="entry name" value="HTH-TYPE TRANSCRIPTIONAL ACTIVATOR MTA"/>
    <property type="match status" value="1"/>
</dbReference>
<dbReference type="OrthoDB" id="9808480at2"/>
<evidence type="ECO:0000259" key="2">
    <source>
        <dbReference type="PROSITE" id="PS50937"/>
    </source>
</evidence>
<dbReference type="PANTHER" id="PTHR30204">
    <property type="entry name" value="REDOX-CYCLING DRUG-SENSING TRANSCRIPTIONAL ACTIVATOR SOXR"/>
    <property type="match status" value="1"/>
</dbReference>
<dbReference type="Gene3D" id="1.10.1660.10">
    <property type="match status" value="1"/>
</dbReference>